<organism evidence="1">
    <name type="scientific">Chlorobium phaeobacteroides (strain BS1)</name>
    <dbReference type="NCBI Taxonomy" id="331678"/>
    <lineage>
        <taxon>Bacteria</taxon>
        <taxon>Pseudomonadati</taxon>
        <taxon>Chlorobiota</taxon>
        <taxon>Chlorobiia</taxon>
        <taxon>Chlorobiales</taxon>
        <taxon>Chlorobiaceae</taxon>
        <taxon>Chlorobium/Pelodictyon group</taxon>
        <taxon>Chlorobium</taxon>
    </lineage>
</organism>
<dbReference type="KEGG" id="cpb:Cphamn1_0882"/>
<name>B3EPF3_CHLPB</name>
<dbReference type="HOGENOM" id="CLU_607930_0_0_10"/>
<dbReference type="AlphaFoldDB" id="B3EPF3"/>
<dbReference type="InterPro" id="IPR027417">
    <property type="entry name" value="P-loop_NTPase"/>
</dbReference>
<dbReference type="Gene3D" id="3.40.50.300">
    <property type="entry name" value="P-loop containing nucleotide triphosphate hydrolases"/>
    <property type="match status" value="1"/>
</dbReference>
<accession>B3EPF3</accession>
<proteinExistence type="predicted"/>
<protein>
    <submittedName>
        <fullName evidence="1">Uncharacterized protein</fullName>
    </submittedName>
</protein>
<dbReference type="EMBL" id="CP001101">
    <property type="protein sequence ID" value="ACE03831.1"/>
    <property type="molecule type" value="Genomic_DNA"/>
</dbReference>
<evidence type="ECO:0000313" key="1">
    <source>
        <dbReference type="EMBL" id="ACE03831.1"/>
    </source>
</evidence>
<sequence>MSDNNVMSILRRQISEAIEMAKDKEYLPLSHKLSTLQNILGIDSNPPNLNGFCAFAEKVVGWIPLNPNDIDRVRALVSAYHLPGYDYVDPSISSLEEPHPKSKEYLKQRKGLQSGNSSLLPTKEGMFALFDSVCQRNSQLILLLGKRGSGKTFALNFFLATAHRALAENKILWFRTDIAKLWVYEKKYLNVLQYTILHTIYVALKYSCQDPNLFGMKDYGKDFVDYLNDLVDDNKEYIEELLPVWAYIVSAYKAVQRQAREQEREEQKPVLDFLREGHIILERYGNAVVENLFKEMMTYLRRCNNEGDKKLRIVIIFDGVDNIRVDAEPQRYVSFIEQIDRIVSNVPLKIADKFIFVSRPETFVDMSNMKTSMINGRVTPMRFMLDCDFIPELLIKKSNAIKRPVEYFQLKAEVYTGQKFIDTSKSNDFLGSIEYLLKLFGSATRNIDLN</sequence>
<gene>
    <name evidence="1" type="ordered locus">Cphamn1_0882</name>
</gene>
<dbReference type="OrthoDB" id="9987097at2"/>
<dbReference type="eggNOG" id="ENOG502ZFGY">
    <property type="taxonomic scope" value="Bacteria"/>
</dbReference>
<reference evidence="1" key="1">
    <citation type="submission" date="2008-06" db="EMBL/GenBank/DDBJ databases">
        <title>Complete sequence of Chlorobium phaeobacteroides BS1.</title>
        <authorList>
            <consortium name="US DOE Joint Genome Institute"/>
            <person name="Lucas S."/>
            <person name="Copeland A."/>
            <person name="Lapidus A."/>
            <person name="Glavina del Rio T."/>
            <person name="Dalin E."/>
            <person name="Tice H."/>
            <person name="Bruce D."/>
            <person name="Goodwin L."/>
            <person name="Pitluck S."/>
            <person name="Schmutz J."/>
            <person name="Larimer F."/>
            <person name="Land M."/>
            <person name="Hauser L."/>
            <person name="Kyrpides N."/>
            <person name="Ovchinnikova G."/>
            <person name="Li T."/>
            <person name="Liu Z."/>
            <person name="Zhao F."/>
            <person name="Overmann J."/>
            <person name="Bryant D.A."/>
            <person name="Richardson P."/>
        </authorList>
    </citation>
    <scope>NUCLEOTIDE SEQUENCE [LARGE SCALE GENOMIC DNA]</scope>
    <source>
        <strain evidence="1">BS1</strain>
    </source>
</reference>